<dbReference type="EMBL" id="CP114195">
    <property type="protein sequence ID" value="WAT93345.1"/>
    <property type="molecule type" value="Genomic_DNA"/>
</dbReference>
<protein>
    <submittedName>
        <fullName evidence="2">Uncharacterized protein</fullName>
    </submittedName>
</protein>
<evidence type="ECO:0000256" key="1">
    <source>
        <dbReference type="SAM" id="MobiDB-lite"/>
    </source>
</evidence>
<dbReference type="RefSeq" id="WP_265182829.1">
    <property type="nucleotide sequence ID" value="NZ_CP114195.1"/>
</dbReference>
<sequence>MSQRHLTPTLPKSNSATNVSTLDLESPPKNDVSSRKRLSCLAM</sequence>
<feature type="compositionally biased region" description="Polar residues" evidence="1">
    <location>
        <begin position="1"/>
        <end position="23"/>
    </location>
</feature>
<gene>
    <name evidence="2" type="ORF">O1Q84_20340</name>
</gene>
<feature type="region of interest" description="Disordered" evidence="1">
    <location>
        <begin position="1"/>
        <end position="43"/>
    </location>
</feature>
<evidence type="ECO:0000313" key="2">
    <source>
        <dbReference type="EMBL" id="WAT93345.1"/>
    </source>
</evidence>
<organism evidence="2 3">
    <name type="scientific">Vibrio parahaemolyticus</name>
    <dbReference type="NCBI Taxonomy" id="670"/>
    <lineage>
        <taxon>Bacteria</taxon>
        <taxon>Pseudomonadati</taxon>
        <taxon>Pseudomonadota</taxon>
        <taxon>Gammaproteobacteria</taxon>
        <taxon>Vibrionales</taxon>
        <taxon>Vibrionaceae</taxon>
        <taxon>Vibrio</taxon>
    </lineage>
</organism>
<dbReference type="Proteomes" id="UP001156560">
    <property type="component" value="Chromosome 2"/>
</dbReference>
<reference evidence="2" key="1">
    <citation type="submission" date="2022-12" db="EMBL/GenBank/DDBJ databases">
        <title>Vibrio parahaemolyticus become highly virulent by producing novel Tc toxins.</title>
        <authorList>
            <person name="Yang F."/>
            <person name="You Y."/>
            <person name="Lai Q."/>
            <person name="Xu L."/>
            <person name="Li F."/>
        </authorList>
    </citation>
    <scope>NUCLEOTIDE SEQUENCE</scope>
    <source>
        <strain evidence="2">Vp-HL-202005</strain>
    </source>
</reference>
<dbReference type="AlphaFoldDB" id="A0AA47L9N9"/>
<accession>A0AA47L9N9</accession>
<name>A0AA47L9N9_VIBPH</name>
<evidence type="ECO:0000313" key="3">
    <source>
        <dbReference type="Proteomes" id="UP001156560"/>
    </source>
</evidence>
<proteinExistence type="predicted"/>